<reference evidence="2" key="1">
    <citation type="submission" date="2019-02" db="EMBL/GenBank/DDBJ databases">
        <title>Complete genome sequence of Rhodoferax sp. Gr-4.</title>
        <authorList>
            <person name="Jin L."/>
        </authorList>
    </citation>
    <scope>NUCLEOTIDE SEQUENCE [LARGE SCALE GENOMIC DNA]</scope>
    <source>
        <strain evidence="2">Gr-4</strain>
    </source>
</reference>
<dbReference type="InterPro" id="IPR009279">
    <property type="entry name" value="Portal_Mu"/>
</dbReference>
<accession>A0A515ETA3</accession>
<sequence length="520" mass="56914">MIPPLKGLIRNLNSWLGKPVATPETDPQRFFGTMLTLPNPDPILREMGRADAVYYSIMMDAHVIGEIRSIRGSFRSHKYRLDVGKDGDSKSAAAMELCANWMASQAPNAIVDWLEVMWQMSACIFTGYRTHELVWELVDGKYLPTSVIDRPGRRFRFDVHGSPMLLSNGAWQGASVEPYQFVVSRHMPTHDNPYGMALLSSCFWPWTFKTGGWRYFVKYCERHGLPWPVGRYPAGTSESEQDDLADALAGMMEAGYVVMQEGNGVELLVPNGSGSGNLPQQNLISLCNREMSKALTSQAMIGEQLDVGARAAADTAKERQSEVHDSDRDIAAASMAQIFKWITLFNFGEGVAPPTLEFYKQEAAGKARAETYQIAANMGAKPSRKAMLDELDIPEAEDDQDALLPMAKGLTAKTAAAPAGTTLPVDFSAVAGFTFAKAAGMTEDEAMQLAADAADQAIEDKMIAPVYAMLVQFEAEGKTLAEFQTALQGLVGEMDDEGLREVIDRALSYSMLRGAATQAE</sequence>
<proteinExistence type="predicted"/>
<dbReference type="Pfam" id="PF06074">
    <property type="entry name" value="Portal_Mu"/>
    <property type="match status" value="1"/>
</dbReference>
<reference evidence="2" key="2">
    <citation type="journal article" date="2020" name="Int. J. Syst. Evol. Microbiol.">
        <title>Genomic insights into a novel species Rhodoferax aquaticus sp. nov., isolated from freshwater.</title>
        <authorList>
            <person name="Li T."/>
            <person name="Zhuo Y."/>
            <person name="Jin C.Z."/>
            <person name="Wu X."/>
            <person name="Ko S.R."/>
            <person name="Jin F.J."/>
            <person name="Ahn C.Y."/>
            <person name="Oh H.M."/>
            <person name="Lee H.G."/>
            <person name="Jin L."/>
        </authorList>
    </citation>
    <scope>NUCLEOTIDE SEQUENCE [LARGE SCALE GENOMIC DNA]</scope>
    <source>
        <strain evidence="2">Gr-4</strain>
    </source>
</reference>
<gene>
    <name evidence="1" type="ORF">EXZ61_17945</name>
</gene>
<dbReference type="Proteomes" id="UP000317365">
    <property type="component" value="Chromosome"/>
</dbReference>
<name>A0A515ETA3_9BURK</name>
<dbReference type="AlphaFoldDB" id="A0A515ETA3"/>
<evidence type="ECO:0000313" key="1">
    <source>
        <dbReference type="EMBL" id="QDL55905.1"/>
    </source>
</evidence>
<organism evidence="1 2">
    <name type="scientific">Rhodoferax aquaticus</name>
    <dbReference type="NCBI Taxonomy" id="2527691"/>
    <lineage>
        <taxon>Bacteria</taxon>
        <taxon>Pseudomonadati</taxon>
        <taxon>Pseudomonadota</taxon>
        <taxon>Betaproteobacteria</taxon>
        <taxon>Burkholderiales</taxon>
        <taxon>Comamonadaceae</taxon>
        <taxon>Rhodoferax</taxon>
    </lineage>
</organism>
<keyword evidence="2" id="KW-1185">Reference proteome</keyword>
<protein>
    <submittedName>
        <fullName evidence="1">DUF935 family protein</fullName>
    </submittedName>
</protein>
<evidence type="ECO:0000313" key="2">
    <source>
        <dbReference type="Proteomes" id="UP000317365"/>
    </source>
</evidence>
<dbReference type="EMBL" id="CP036282">
    <property type="protein sequence ID" value="QDL55905.1"/>
    <property type="molecule type" value="Genomic_DNA"/>
</dbReference>
<dbReference type="RefSeq" id="WP_142813057.1">
    <property type="nucleotide sequence ID" value="NZ_CP036282.1"/>
</dbReference>
<dbReference type="KEGG" id="rhg:EXZ61_17945"/>